<evidence type="ECO:0000313" key="1">
    <source>
        <dbReference type="EMBL" id="CEK57840.1"/>
    </source>
</evidence>
<protein>
    <submittedName>
        <fullName evidence="1">Uncharacterized protein</fullName>
    </submittedName>
</protein>
<accession>A0A0B6YQV4</accession>
<organism evidence="1">
    <name type="scientific">Arion vulgaris</name>
    <dbReference type="NCBI Taxonomy" id="1028688"/>
    <lineage>
        <taxon>Eukaryota</taxon>
        <taxon>Metazoa</taxon>
        <taxon>Spiralia</taxon>
        <taxon>Lophotrochozoa</taxon>
        <taxon>Mollusca</taxon>
        <taxon>Gastropoda</taxon>
        <taxon>Heterobranchia</taxon>
        <taxon>Euthyneura</taxon>
        <taxon>Panpulmonata</taxon>
        <taxon>Eupulmonata</taxon>
        <taxon>Stylommatophora</taxon>
        <taxon>Helicina</taxon>
        <taxon>Arionoidea</taxon>
        <taxon>Arionidae</taxon>
        <taxon>Arion</taxon>
    </lineage>
</organism>
<sequence>GDSITDTLSFLDSLPCDSSYSITLPNVSVLGTNKTNVTVISQLEVFKPTSNTTIGESKAVLEASLPTLLSLSS</sequence>
<name>A0A0B6YQV4_9EUPU</name>
<dbReference type="AlphaFoldDB" id="A0A0B6YQV4"/>
<proteinExistence type="predicted"/>
<gene>
    <name evidence="1" type="primary">ORF31213</name>
</gene>
<dbReference type="EMBL" id="HACG01010975">
    <property type="protein sequence ID" value="CEK57840.1"/>
    <property type="molecule type" value="Transcribed_RNA"/>
</dbReference>
<feature type="non-terminal residue" evidence="1">
    <location>
        <position position="73"/>
    </location>
</feature>
<feature type="non-terminal residue" evidence="1">
    <location>
        <position position="1"/>
    </location>
</feature>
<reference evidence="1" key="1">
    <citation type="submission" date="2014-12" db="EMBL/GenBank/DDBJ databases">
        <title>Insight into the proteome of Arion vulgaris.</title>
        <authorList>
            <person name="Aradska J."/>
            <person name="Bulat T."/>
            <person name="Smidak R."/>
            <person name="Sarate P."/>
            <person name="Gangsoo J."/>
            <person name="Sialana F."/>
            <person name="Bilban M."/>
            <person name="Lubec G."/>
        </authorList>
    </citation>
    <scope>NUCLEOTIDE SEQUENCE</scope>
    <source>
        <tissue evidence="1">Skin</tissue>
    </source>
</reference>